<dbReference type="HOGENOM" id="CLU_043307_0_0_1"/>
<keyword evidence="2" id="KW-1185">Reference proteome</keyword>
<accession>C5FNN0</accession>
<evidence type="ECO:0000313" key="2">
    <source>
        <dbReference type="Proteomes" id="UP000002035"/>
    </source>
</evidence>
<dbReference type="OrthoDB" id="3886018at2759"/>
<dbReference type="RefSeq" id="XP_002846815.1">
    <property type="nucleotide sequence ID" value="XM_002846769.1"/>
</dbReference>
<dbReference type="EMBL" id="DS995704">
    <property type="protein sequence ID" value="EEQ31733.1"/>
    <property type="molecule type" value="Genomic_DNA"/>
</dbReference>
<reference evidence="2" key="1">
    <citation type="journal article" date="2012" name="MBio">
        <title>Comparative genome analysis of Trichophyton rubrum and related dermatophytes reveals candidate genes involved in infection.</title>
        <authorList>
            <person name="Martinez D.A."/>
            <person name="Oliver B.G."/>
            <person name="Graeser Y."/>
            <person name="Goldberg J.M."/>
            <person name="Li W."/>
            <person name="Martinez-Rossi N.M."/>
            <person name="Monod M."/>
            <person name="Shelest E."/>
            <person name="Barton R.C."/>
            <person name="Birch E."/>
            <person name="Brakhage A.A."/>
            <person name="Chen Z."/>
            <person name="Gurr S.J."/>
            <person name="Heiman D."/>
            <person name="Heitman J."/>
            <person name="Kosti I."/>
            <person name="Rossi A."/>
            <person name="Saif S."/>
            <person name="Samalova M."/>
            <person name="Saunders C.W."/>
            <person name="Shea T."/>
            <person name="Summerbell R.C."/>
            <person name="Xu J."/>
            <person name="Young S."/>
            <person name="Zeng Q."/>
            <person name="Birren B.W."/>
            <person name="Cuomo C.A."/>
            <person name="White T.C."/>
        </authorList>
    </citation>
    <scope>NUCLEOTIDE SEQUENCE [LARGE SCALE GENOMIC DNA]</scope>
    <source>
        <strain evidence="2">ATCC MYA-4605 / CBS 113480</strain>
    </source>
</reference>
<sequence>MNPTLAACPLDIVERIVAYLDLEDIRNLRLTSKAVSTKSSQGHFRRACRMKQLDLTAELLQAFTKTIESRSNQLRHLCLVGLARKPNLHGDAGEAGKRQGRLADHLAELFNEIAKHNDNNHLELLTLRVINVYKDGSRHLPSEGGNQMEMPCRIWFCAVYMWQVVLQALATSHLRIEKLNLFNDETMKHCSLPCDRLYAVELQDPKVAESFSALKSLSLSLCSRVFNIYKDMAEPDESYLCAAPAWKESIQRDYNAEANDEVNFIGVAKLIGFCSQLEDFELHFFHISNKFINSLDFQTERILQYVVEMENLPRLRRVMLRGIGAREADLLEFIKRTEPGDLSLENIRLAEGHFASIINYCTSNQPRLYSLRFESLYEQECNGDLTMVLFPWHEGARTEMADMTLFTGRAENWERKGDGIRQPVPFIVDRPRILGCPANVIHHRWRETEYGAW</sequence>
<dbReference type="Proteomes" id="UP000002035">
    <property type="component" value="Unassembled WGS sequence"/>
</dbReference>
<gene>
    <name evidence="1" type="ORF">MCYG_04552</name>
</gene>
<protein>
    <submittedName>
        <fullName evidence="1">Uncharacterized protein</fullName>
    </submittedName>
</protein>
<proteinExistence type="predicted"/>
<dbReference type="VEuPathDB" id="FungiDB:MCYG_04552"/>
<name>C5FNN0_ARTOC</name>
<dbReference type="AlphaFoldDB" id="C5FNN0"/>
<dbReference type="OMA" id="CAVYMWQ"/>
<organism evidence="1 2">
    <name type="scientific">Arthroderma otae (strain ATCC MYA-4605 / CBS 113480)</name>
    <name type="common">Microsporum canis</name>
    <dbReference type="NCBI Taxonomy" id="554155"/>
    <lineage>
        <taxon>Eukaryota</taxon>
        <taxon>Fungi</taxon>
        <taxon>Dikarya</taxon>
        <taxon>Ascomycota</taxon>
        <taxon>Pezizomycotina</taxon>
        <taxon>Eurotiomycetes</taxon>
        <taxon>Eurotiomycetidae</taxon>
        <taxon>Onygenales</taxon>
        <taxon>Arthrodermataceae</taxon>
        <taxon>Microsporum</taxon>
    </lineage>
</organism>
<evidence type="ECO:0000313" key="1">
    <source>
        <dbReference type="EMBL" id="EEQ31733.1"/>
    </source>
</evidence>
<dbReference type="GeneID" id="9229930"/>
<dbReference type="eggNOG" id="ENOG502SIWQ">
    <property type="taxonomic scope" value="Eukaryota"/>
</dbReference>